<keyword evidence="2" id="KW-0560">Oxidoreductase</keyword>
<evidence type="ECO:0000313" key="3">
    <source>
        <dbReference type="Proteomes" id="UP001560573"/>
    </source>
</evidence>
<feature type="domain" description="FAD dependent oxidoreductase" evidence="1">
    <location>
        <begin position="30"/>
        <end position="382"/>
    </location>
</feature>
<dbReference type="EMBL" id="JAULBC010000006">
    <property type="protein sequence ID" value="MEX6689367.1"/>
    <property type="molecule type" value="Genomic_DNA"/>
</dbReference>
<dbReference type="InterPro" id="IPR036188">
    <property type="entry name" value="FAD/NAD-bd_sf"/>
</dbReference>
<accession>A0ABV3ZHJ3</accession>
<sequence>MDLRSDYPYWLLEHGLMKSYPSLNENVSTDVAIIGAGVTGSLVAYHLNKAGFDVTIVDKRHVGTGSTAASTSLLQYEIDTSLVKLKEKVGESAAIESYLVCRQSIYDLEEIIHHLKDETSFKKRNSFQFASTQKHVPALEAEYNARKAAGIKVEWLSDIDIQNKFGFRKGGGILSRDAAEIDAYALTHALLNSCIKKSVRIYDHTKVEEIHHVKRGVELITDSQKKIRAKKLVIACGYEAQQYIRQKVQTLHSTYAIISEPFNNSKFWHRNSLIWETAVPYLYLRTTATNRIVIGGKDEYFRGSKKRDALIPQKTKQLERSFASLFPDIPFKTDFQWAGTFASTKDGLPYIGSVKQHPHTYFALGFGGNGITFSVIAAQMIRDFICRGKRGKNVFGFER</sequence>
<dbReference type="Gene3D" id="3.50.50.60">
    <property type="entry name" value="FAD/NAD(P)-binding domain"/>
    <property type="match status" value="1"/>
</dbReference>
<dbReference type="Gene3D" id="3.30.9.10">
    <property type="entry name" value="D-Amino Acid Oxidase, subunit A, domain 2"/>
    <property type="match status" value="1"/>
</dbReference>
<dbReference type="SUPFAM" id="SSF51905">
    <property type="entry name" value="FAD/NAD(P)-binding domain"/>
    <property type="match status" value="1"/>
</dbReference>
<reference evidence="2 3" key="1">
    <citation type="submission" date="2023-07" db="EMBL/GenBank/DDBJ databases">
        <authorList>
            <person name="Lian W.-H."/>
        </authorList>
    </citation>
    <scope>NUCLEOTIDE SEQUENCE [LARGE SCALE GENOMIC DNA]</scope>
    <source>
        <strain evidence="2 3">SYSU DXS3180</strain>
    </source>
</reference>
<dbReference type="EC" id="1.-.-.-" evidence="2"/>
<evidence type="ECO:0000259" key="1">
    <source>
        <dbReference type="Pfam" id="PF01266"/>
    </source>
</evidence>
<keyword evidence="3" id="KW-1185">Reference proteome</keyword>
<name>A0ABV3ZHJ3_9BACT</name>
<evidence type="ECO:0000313" key="2">
    <source>
        <dbReference type="EMBL" id="MEX6689367.1"/>
    </source>
</evidence>
<dbReference type="Proteomes" id="UP001560573">
    <property type="component" value="Unassembled WGS sequence"/>
</dbReference>
<protein>
    <submittedName>
        <fullName evidence="2">FAD-dependent oxidoreductase</fullName>
        <ecNumber evidence="2">1.-.-.-</ecNumber>
    </submittedName>
</protein>
<dbReference type="Pfam" id="PF01266">
    <property type="entry name" value="DAO"/>
    <property type="match status" value="1"/>
</dbReference>
<organism evidence="2 3">
    <name type="scientific">Danxiaibacter flavus</name>
    <dbReference type="NCBI Taxonomy" id="3049108"/>
    <lineage>
        <taxon>Bacteria</taxon>
        <taxon>Pseudomonadati</taxon>
        <taxon>Bacteroidota</taxon>
        <taxon>Chitinophagia</taxon>
        <taxon>Chitinophagales</taxon>
        <taxon>Chitinophagaceae</taxon>
        <taxon>Danxiaibacter</taxon>
    </lineage>
</organism>
<dbReference type="RefSeq" id="WP_369330774.1">
    <property type="nucleotide sequence ID" value="NZ_JAULBC010000006.1"/>
</dbReference>
<gene>
    <name evidence="2" type="ORF">QTN47_17795</name>
</gene>
<proteinExistence type="predicted"/>
<dbReference type="InterPro" id="IPR006076">
    <property type="entry name" value="FAD-dep_OxRdtase"/>
</dbReference>
<dbReference type="GO" id="GO:0016491">
    <property type="term" value="F:oxidoreductase activity"/>
    <property type="evidence" value="ECO:0007669"/>
    <property type="project" value="UniProtKB-KW"/>
</dbReference>
<comment type="caution">
    <text evidence="2">The sequence shown here is derived from an EMBL/GenBank/DDBJ whole genome shotgun (WGS) entry which is preliminary data.</text>
</comment>
<dbReference type="PANTHER" id="PTHR13847:SF201">
    <property type="entry name" value="PUTATIBE OXIDOREDUCTASE"/>
    <property type="match status" value="1"/>
</dbReference>
<dbReference type="PANTHER" id="PTHR13847">
    <property type="entry name" value="SARCOSINE DEHYDROGENASE-RELATED"/>
    <property type="match status" value="1"/>
</dbReference>